<dbReference type="InterPro" id="IPR002187">
    <property type="entry name" value="N-reg_PII"/>
</dbReference>
<dbReference type="EMBL" id="LT629787">
    <property type="protein sequence ID" value="SDU25531.1"/>
    <property type="molecule type" value="Genomic_DNA"/>
</dbReference>
<dbReference type="InterPro" id="IPR011322">
    <property type="entry name" value="N-reg_PII-like_a/b"/>
</dbReference>
<dbReference type="SUPFAM" id="SSF54913">
    <property type="entry name" value="GlnB-like"/>
    <property type="match status" value="1"/>
</dbReference>
<dbReference type="RefSeq" id="WP_092387711.1">
    <property type="nucleotide sequence ID" value="NZ_LT629787.1"/>
</dbReference>
<reference evidence="2" key="1">
    <citation type="submission" date="2016-10" db="EMBL/GenBank/DDBJ databases">
        <authorList>
            <person name="Varghese N."/>
            <person name="Submissions S."/>
        </authorList>
    </citation>
    <scope>NUCLEOTIDE SEQUENCE [LARGE SCALE GENOMIC DNA]</scope>
    <source>
        <strain evidence="2">CECT 8338</strain>
    </source>
</reference>
<dbReference type="InterPro" id="IPR015867">
    <property type="entry name" value="N-reg_PII/ATP_PRibTrfase_C"/>
</dbReference>
<dbReference type="Pfam" id="PF00543">
    <property type="entry name" value="P-II"/>
    <property type="match status" value="1"/>
</dbReference>
<name>A0A1H2H133_9GAMM</name>
<sequence>MKFSVLVAMLAEDLEEDAIASAKAAGAGGVTILNGRGLGAERKKTFFGLTYEGSQTVMIFVLERKLSLRVMKQLVKDLDLKNHTRGVVFTLPLEHIAGIDHLQIEQFEELIKDDI</sequence>
<dbReference type="GO" id="GO:0006808">
    <property type="term" value="P:regulation of nitrogen utilization"/>
    <property type="evidence" value="ECO:0007669"/>
    <property type="project" value="InterPro"/>
</dbReference>
<protein>
    <submittedName>
        <fullName evidence="1">Uncharacterized protein</fullName>
    </submittedName>
</protein>
<dbReference type="AlphaFoldDB" id="A0A1H2H133"/>
<dbReference type="Proteomes" id="UP000243924">
    <property type="component" value="Chromosome I"/>
</dbReference>
<dbReference type="STRING" id="1434072.SAMN05216210_2696"/>
<dbReference type="GO" id="GO:0030234">
    <property type="term" value="F:enzyme regulator activity"/>
    <property type="evidence" value="ECO:0007669"/>
    <property type="project" value="InterPro"/>
</dbReference>
<dbReference type="Gene3D" id="3.30.70.120">
    <property type="match status" value="1"/>
</dbReference>
<evidence type="ECO:0000313" key="2">
    <source>
        <dbReference type="Proteomes" id="UP000243924"/>
    </source>
</evidence>
<proteinExistence type="predicted"/>
<evidence type="ECO:0000313" key="1">
    <source>
        <dbReference type="EMBL" id="SDU25531.1"/>
    </source>
</evidence>
<gene>
    <name evidence="1" type="ORF">SAMN05216210_2696</name>
</gene>
<keyword evidence="2" id="KW-1185">Reference proteome</keyword>
<dbReference type="OrthoDB" id="4943957at2"/>
<organism evidence="1 2">
    <name type="scientific">Halopseudomonas salegens</name>
    <dbReference type="NCBI Taxonomy" id="1434072"/>
    <lineage>
        <taxon>Bacteria</taxon>
        <taxon>Pseudomonadati</taxon>
        <taxon>Pseudomonadota</taxon>
        <taxon>Gammaproteobacteria</taxon>
        <taxon>Pseudomonadales</taxon>
        <taxon>Pseudomonadaceae</taxon>
        <taxon>Halopseudomonas</taxon>
    </lineage>
</organism>
<accession>A0A1H2H133</accession>